<evidence type="ECO:0000313" key="1">
    <source>
        <dbReference type="EMBL" id="PFT50832.1"/>
    </source>
</evidence>
<evidence type="ECO:0000313" key="2">
    <source>
        <dbReference type="Proteomes" id="UP000226106"/>
    </source>
</evidence>
<protein>
    <submittedName>
        <fullName evidence="1">Uncharacterized protein</fullName>
    </submittedName>
</protein>
<dbReference type="AlphaFoldDB" id="A0A9X7FXX0"/>
<dbReference type="RefSeq" id="WP_098640124.1">
    <property type="nucleotide sequence ID" value="NZ_NVCO01000007.1"/>
</dbReference>
<accession>A0A9X7FXX0</accession>
<organism evidence="1 2">
    <name type="scientific">Bacillus thuringiensis</name>
    <dbReference type="NCBI Taxonomy" id="1428"/>
    <lineage>
        <taxon>Bacteria</taxon>
        <taxon>Bacillati</taxon>
        <taxon>Bacillota</taxon>
        <taxon>Bacilli</taxon>
        <taxon>Bacillales</taxon>
        <taxon>Bacillaceae</taxon>
        <taxon>Bacillus</taxon>
        <taxon>Bacillus cereus group</taxon>
    </lineage>
</organism>
<name>A0A9X7FXX0_BACTU</name>
<sequence>MLLPKKVTFYCKSESTDGVLHAFPVDSEATNHDTAEKWATENKFDYNYETHKRENERTIPPTVFELENKGFDNVVITDLKQRGNGGRAYQVVLDLGEHKVRVDLREKALMDVINNAGILAGGKLSGTFCFIKDGAQTNLVREGSKDHQEAVKDTNKKKTFTKNIKKSDLKVGYEYETLSGSKSVFLGFVYTADVDIHTGELSKPYKAMLFVRSGHNFEEMSKDLRSDDKDALARKENLYLWDFKISKTHSFKIENERRIDIETSEVLEKINAFGEAKRQRYLKTTYFGDALEGHRLGCLVADKKDMNIDNDGLSEVVKAQRDYEDRRRHYWSRW</sequence>
<dbReference type="Proteomes" id="UP000226106">
    <property type="component" value="Unassembled WGS sequence"/>
</dbReference>
<reference evidence="1 2" key="1">
    <citation type="submission" date="2017-09" db="EMBL/GenBank/DDBJ databases">
        <title>Large-scale bioinformatics analysis of Bacillus genomes uncovers conserved roles of natural products in bacterial physiology.</title>
        <authorList>
            <consortium name="Agbiome Team Llc"/>
            <person name="Bleich R.M."/>
            <person name="Grubbs K.J."/>
            <person name="Santa Maria K.C."/>
            <person name="Allen S.E."/>
            <person name="Farag S."/>
            <person name="Shank E.A."/>
            <person name="Bowers A."/>
        </authorList>
    </citation>
    <scope>NUCLEOTIDE SEQUENCE [LARGE SCALE GENOMIC DNA]</scope>
    <source>
        <strain evidence="1 2">AFS065400</strain>
    </source>
</reference>
<gene>
    <name evidence="1" type="ORF">COK72_02160</name>
</gene>
<proteinExistence type="predicted"/>
<comment type="caution">
    <text evidence="1">The sequence shown here is derived from an EMBL/GenBank/DDBJ whole genome shotgun (WGS) entry which is preliminary data.</text>
</comment>
<dbReference type="EMBL" id="NVCO01000007">
    <property type="protein sequence ID" value="PFT50832.1"/>
    <property type="molecule type" value="Genomic_DNA"/>
</dbReference>